<name>A0ABQ8UF91_9EUKA</name>
<gene>
    <name evidence="1" type="ORF">PAPYR_7913</name>
</gene>
<comment type="caution">
    <text evidence="1">The sequence shown here is derived from an EMBL/GenBank/DDBJ whole genome shotgun (WGS) entry which is preliminary data.</text>
</comment>
<reference evidence="1" key="1">
    <citation type="journal article" date="2022" name="bioRxiv">
        <title>Genomics of Preaxostyla Flagellates Illuminates Evolutionary Transitions and the Path Towards Mitochondrial Loss.</title>
        <authorList>
            <person name="Novak L.V.F."/>
            <person name="Treitli S.C."/>
            <person name="Pyrih J."/>
            <person name="Halakuc P."/>
            <person name="Pipaliya S.V."/>
            <person name="Vacek V."/>
            <person name="Brzon O."/>
            <person name="Soukal P."/>
            <person name="Eme L."/>
            <person name="Dacks J.B."/>
            <person name="Karnkowska A."/>
            <person name="Elias M."/>
            <person name="Hampl V."/>
        </authorList>
    </citation>
    <scope>NUCLEOTIDE SEQUENCE</scope>
    <source>
        <strain evidence="1">RCP-MX</strain>
    </source>
</reference>
<accession>A0ABQ8UF91</accession>
<dbReference type="EMBL" id="JAPMOS010000061">
    <property type="protein sequence ID" value="KAJ4456783.1"/>
    <property type="molecule type" value="Genomic_DNA"/>
</dbReference>
<sequence length="410" mass="45354">MSRRTKDLDAPAVEFPFPHLTLTDLPQSIFALVVLHLFEAPLQSAIASIRNLRLVSRSLCQMTSQILGIPTLRVPATTIPTSASAIAASSSAASALAASSNQNPFATVPLEDRNQLCDEVLHGSLEILRVRRMAHELAIREFYLKLPRAVQNWVQLTRAEMADQIAEPLEKKLHLELARLKKIRLSSQSLVKQEGMTRRAPAIAGSIHSLVDQIAHLREHDHQRTDPILQRALTLVRRLRCEYFCAPPDWLQKCLPPTGPIGSEVHSLVRIDLPWEEVLANMATFAENGKRCRVKADLSPVCLQNGRGSVPLFLELEISADPIQLRYALGQAPVADARQPDDAYAVEWAWQKQLGFTKLNKLWAGVTSRDAADPDDDDLEACAGACPKTGTPPPFPVVFSALQALLRRAR</sequence>
<dbReference type="Proteomes" id="UP001141327">
    <property type="component" value="Unassembled WGS sequence"/>
</dbReference>
<proteinExistence type="predicted"/>
<protein>
    <recommendedName>
        <fullName evidence="3">F-box domain-containing protein</fullName>
    </recommendedName>
</protein>
<evidence type="ECO:0000313" key="2">
    <source>
        <dbReference type="Proteomes" id="UP001141327"/>
    </source>
</evidence>
<keyword evidence="2" id="KW-1185">Reference proteome</keyword>
<organism evidence="1 2">
    <name type="scientific">Paratrimastix pyriformis</name>
    <dbReference type="NCBI Taxonomy" id="342808"/>
    <lineage>
        <taxon>Eukaryota</taxon>
        <taxon>Metamonada</taxon>
        <taxon>Preaxostyla</taxon>
        <taxon>Paratrimastigidae</taxon>
        <taxon>Paratrimastix</taxon>
    </lineage>
</organism>
<evidence type="ECO:0008006" key="3">
    <source>
        <dbReference type="Google" id="ProtNLM"/>
    </source>
</evidence>
<evidence type="ECO:0000313" key="1">
    <source>
        <dbReference type="EMBL" id="KAJ4456783.1"/>
    </source>
</evidence>